<reference evidence="1 2" key="1">
    <citation type="submission" date="2019-10" db="EMBL/GenBank/DDBJ databases">
        <title>Draft genome sequence of Marinobacter hydrocarbonoclasticus NCT7M from the microbiome of the marine copepod.</title>
        <authorList>
            <person name="Nuttall R."/>
            <person name="Sharma G."/>
            <person name="Moisander P."/>
        </authorList>
    </citation>
    <scope>NUCLEOTIDE SEQUENCE [LARGE SCALE GENOMIC DNA]</scope>
    <source>
        <strain evidence="1 2">NCT7M</strain>
    </source>
</reference>
<organism evidence="1 2">
    <name type="scientific">Marinobacter nauticus</name>
    <name type="common">Marinobacter hydrocarbonoclasticus</name>
    <name type="synonym">Marinobacter aquaeolei</name>
    <dbReference type="NCBI Taxonomy" id="2743"/>
    <lineage>
        <taxon>Bacteria</taxon>
        <taxon>Pseudomonadati</taxon>
        <taxon>Pseudomonadota</taxon>
        <taxon>Gammaproteobacteria</taxon>
        <taxon>Pseudomonadales</taxon>
        <taxon>Marinobacteraceae</taxon>
        <taxon>Marinobacter</taxon>
    </lineage>
</organism>
<dbReference type="Proteomes" id="UP000469950">
    <property type="component" value="Unassembled WGS sequence"/>
</dbReference>
<evidence type="ECO:0000313" key="1">
    <source>
        <dbReference type="EMBL" id="KAE8546183.1"/>
    </source>
</evidence>
<dbReference type="EMBL" id="WBMP01000005">
    <property type="protein sequence ID" value="KAE8546183.1"/>
    <property type="molecule type" value="Genomic_DNA"/>
</dbReference>
<dbReference type="RefSeq" id="WP_153740415.1">
    <property type="nucleotide sequence ID" value="NZ_WBMP01000005.1"/>
</dbReference>
<sequence>MKFYLQFGQNTGPFQTVAVEHKEKPLPHHKAGLQYTATGYGSKIPTRYMIRFENRWRRVYVACFSNVGTAYVFIDGEKVTVEREGA</sequence>
<evidence type="ECO:0000313" key="2">
    <source>
        <dbReference type="Proteomes" id="UP000469950"/>
    </source>
</evidence>
<accession>A0A833JS11</accession>
<name>A0A833JS11_MARNT</name>
<comment type="caution">
    <text evidence="1">The sequence shown here is derived from an EMBL/GenBank/DDBJ whole genome shotgun (WGS) entry which is preliminary data.</text>
</comment>
<proteinExistence type="predicted"/>
<dbReference type="AlphaFoldDB" id="A0A833JS11"/>
<protein>
    <submittedName>
        <fullName evidence="1">Uncharacterized protein</fullName>
    </submittedName>
</protein>
<gene>
    <name evidence="1" type="ORF">F6453_1429</name>
</gene>